<dbReference type="SUPFAM" id="SSF103378">
    <property type="entry name" value="2-methylcitrate dehydratase PrpD"/>
    <property type="match status" value="1"/>
</dbReference>
<dbReference type="InterPro" id="IPR042188">
    <property type="entry name" value="MmgE/PrpD_sf_2"/>
</dbReference>
<evidence type="ECO:0000313" key="3">
    <source>
        <dbReference type="EMBL" id="MFD1671293.1"/>
    </source>
</evidence>
<evidence type="ECO:0000259" key="2">
    <source>
        <dbReference type="Pfam" id="PF03972"/>
    </source>
</evidence>
<dbReference type="InterPro" id="IPR005656">
    <property type="entry name" value="MmgE_PrpD"/>
</dbReference>
<reference evidence="4" key="1">
    <citation type="journal article" date="2019" name="Int. J. Syst. Evol. Microbiol.">
        <title>The Global Catalogue of Microorganisms (GCM) 10K type strain sequencing project: providing services to taxonomists for standard genome sequencing and annotation.</title>
        <authorList>
            <consortium name="The Broad Institute Genomics Platform"/>
            <consortium name="The Broad Institute Genome Sequencing Center for Infectious Disease"/>
            <person name="Wu L."/>
            <person name="Ma J."/>
        </authorList>
    </citation>
    <scope>NUCLEOTIDE SEQUENCE [LARGE SCALE GENOMIC DNA]</scope>
    <source>
        <strain evidence="4">CCM 8896</strain>
    </source>
</reference>
<dbReference type="Gene3D" id="1.10.4100.10">
    <property type="entry name" value="2-methylcitrate dehydratase PrpD"/>
    <property type="match status" value="1"/>
</dbReference>
<keyword evidence="4" id="KW-1185">Reference proteome</keyword>
<dbReference type="Gene3D" id="3.30.1330.120">
    <property type="entry name" value="2-methylcitrate dehydratase PrpD"/>
    <property type="match status" value="1"/>
</dbReference>
<gene>
    <name evidence="3" type="ORF">ACFQ5M_04210</name>
</gene>
<dbReference type="InterPro" id="IPR045336">
    <property type="entry name" value="MmgE_PrpD_N"/>
</dbReference>
<dbReference type="InterPro" id="IPR036148">
    <property type="entry name" value="MmgE/PrpD_sf"/>
</dbReference>
<comment type="similarity">
    <text evidence="1">Belongs to the PrpD family.</text>
</comment>
<proteinExistence type="inferred from homology"/>
<dbReference type="EMBL" id="JBHTOP010000006">
    <property type="protein sequence ID" value="MFD1671293.1"/>
    <property type="molecule type" value="Genomic_DNA"/>
</dbReference>
<dbReference type="Pfam" id="PF03972">
    <property type="entry name" value="MmgE_PrpD_N"/>
    <property type="match status" value="1"/>
</dbReference>
<protein>
    <submittedName>
        <fullName evidence="3">MmgE/PrpD family protein</fullName>
    </submittedName>
</protein>
<evidence type="ECO:0000313" key="4">
    <source>
        <dbReference type="Proteomes" id="UP001597267"/>
    </source>
</evidence>
<accession>A0ABW4J5U8</accession>
<feature type="domain" description="MmgE/PrpD N-terminal" evidence="2">
    <location>
        <begin position="18"/>
        <end position="249"/>
    </location>
</feature>
<dbReference type="RefSeq" id="WP_125713487.1">
    <property type="nucleotide sequence ID" value="NZ_JBHTOP010000006.1"/>
</dbReference>
<name>A0ABW4J5U8_9LACO</name>
<dbReference type="PANTHER" id="PTHR16943:SF8">
    <property type="entry name" value="2-METHYLCITRATE DEHYDRATASE"/>
    <property type="match status" value="1"/>
</dbReference>
<evidence type="ECO:0000256" key="1">
    <source>
        <dbReference type="ARBA" id="ARBA00006174"/>
    </source>
</evidence>
<organism evidence="3 4">
    <name type="scientific">Agrilactobacillus yilanensis</name>
    <dbReference type="NCBI Taxonomy" id="2485997"/>
    <lineage>
        <taxon>Bacteria</taxon>
        <taxon>Bacillati</taxon>
        <taxon>Bacillota</taxon>
        <taxon>Bacilli</taxon>
        <taxon>Lactobacillales</taxon>
        <taxon>Lactobacillaceae</taxon>
        <taxon>Agrilactobacillus</taxon>
    </lineage>
</organism>
<dbReference type="PANTHER" id="PTHR16943">
    <property type="entry name" value="2-METHYLCITRATE DEHYDRATASE-RELATED"/>
    <property type="match status" value="1"/>
</dbReference>
<sequence length="451" mass="49385">MTEIDSLKQTNSVENKSQQLANLIVQSKASEHAELLPLAKLSLIDYLAAVLGGCKTTAVQKVIQTLALPVQKLPVFGAEINQNFECSAFVNGFAGHYLDIDDTHADLRGHPSAVIDGALFAVSTGKETLNQFLWATVIGIEVAAQFGTILNPKLAQKGIHTTGAIGAISAAAAIAVYKKLTCAQTQQLLSIAATQAFALEIQAGSDTKPLNAGFAARNAVSAWQWCQAGLSANEDVFSGARGWFRVIGDVDFELHKIAQQWLRPGKIKAPGMWYKSQPFCSAAMAGYDAARILYQRGFSLENCLEISLNFPKNGDRPLRFTAPRTGQEGKFSIEYIVWQVLKYGKPTKTAFDNQPVPAEFKHALSKFKRHHSLIAKDWHDRPIEITITTQTNAVISVRVDQPKGAPKNALNLDEVIEKLQIQVMTDSRYLKQTLQNPKLTMEALIQIVRSA</sequence>
<dbReference type="Proteomes" id="UP001597267">
    <property type="component" value="Unassembled WGS sequence"/>
</dbReference>
<comment type="caution">
    <text evidence="3">The sequence shown here is derived from an EMBL/GenBank/DDBJ whole genome shotgun (WGS) entry which is preliminary data.</text>
</comment>
<dbReference type="InterPro" id="IPR042183">
    <property type="entry name" value="MmgE/PrpD_sf_1"/>
</dbReference>